<dbReference type="EMBL" id="CM055731">
    <property type="protein sequence ID" value="KAJ8012539.1"/>
    <property type="molecule type" value="Genomic_DNA"/>
</dbReference>
<reference evidence="1" key="1">
    <citation type="submission" date="2021-05" db="EMBL/GenBank/DDBJ databases">
        <authorList>
            <person name="Pan Q."/>
            <person name="Jouanno E."/>
            <person name="Zahm M."/>
            <person name="Klopp C."/>
            <person name="Cabau C."/>
            <person name="Louis A."/>
            <person name="Berthelot C."/>
            <person name="Parey E."/>
            <person name="Roest Crollius H."/>
            <person name="Montfort J."/>
            <person name="Robinson-Rechavi M."/>
            <person name="Bouchez O."/>
            <person name="Lampietro C."/>
            <person name="Lopez Roques C."/>
            <person name="Donnadieu C."/>
            <person name="Postlethwait J."/>
            <person name="Bobe J."/>
            <person name="Dillon D."/>
            <person name="Chandos A."/>
            <person name="von Hippel F."/>
            <person name="Guiguen Y."/>
        </authorList>
    </citation>
    <scope>NUCLEOTIDE SEQUENCE</scope>
    <source>
        <strain evidence="1">YG-Jan2019</strain>
    </source>
</reference>
<evidence type="ECO:0000313" key="1">
    <source>
        <dbReference type="EMBL" id="KAJ8012539.1"/>
    </source>
</evidence>
<organism evidence="1 2">
    <name type="scientific">Dallia pectoralis</name>
    <name type="common">Alaska blackfish</name>
    <dbReference type="NCBI Taxonomy" id="75939"/>
    <lineage>
        <taxon>Eukaryota</taxon>
        <taxon>Metazoa</taxon>
        <taxon>Chordata</taxon>
        <taxon>Craniata</taxon>
        <taxon>Vertebrata</taxon>
        <taxon>Euteleostomi</taxon>
        <taxon>Actinopterygii</taxon>
        <taxon>Neopterygii</taxon>
        <taxon>Teleostei</taxon>
        <taxon>Protacanthopterygii</taxon>
        <taxon>Esociformes</taxon>
        <taxon>Umbridae</taxon>
        <taxon>Dallia</taxon>
    </lineage>
</organism>
<sequence length="119" mass="13476">MTRTVEDGPDGNEDEVEMKNKCCSSCKECPLCCYQIQPGNNLLTDAYHIFGLGCQFLLTLSVTQVACDHSFSTLKYIKNRLRSTLSHEHLEAFMLMATEKDILMALDTDMVIDKSCREK</sequence>
<gene>
    <name evidence="1" type="ORF">DPEC_G00043870</name>
</gene>
<name>A0ACC2H957_DALPE</name>
<accession>A0ACC2H957</accession>
<evidence type="ECO:0000313" key="2">
    <source>
        <dbReference type="Proteomes" id="UP001157502"/>
    </source>
</evidence>
<protein>
    <submittedName>
        <fullName evidence="1">Uncharacterized protein</fullName>
    </submittedName>
</protein>
<comment type="caution">
    <text evidence="1">The sequence shown here is derived from an EMBL/GenBank/DDBJ whole genome shotgun (WGS) entry which is preliminary data.</text>
</comment>
<keyword evidence="2" id="KW-1185">Reference proteome</keyword>
<dbReference type="Proteomes" id="UP001157502">
    <property type="component" value="Chromosome 4"/>
</dbReference>
<proteinExistence type="predicted"/>